<evidence type="ECO:0008006" key="4">
    <source>
        <dbReference type="Google" id="ProtNLM"/>
    </source>
</evidence>
<dbReference type="Pfam" id="PF14584">
    <property type="entry name" value="DUF4446"/>
    <property type="match status" value="1"/>
</dbReference>
<evidence type="ECO:0000313" key="3">
    <source>
        <dbReference type="Proteomes" id="UP000178812"/>
    </source>
</evidence>
<organism evidence="2 3">
    <name type="scientific">Candidatus Woesebacteria bacterium GWB1_43_5</name>
    <dbReference type="NCBI Taxonomy" id="1802474"/>
    <lineage>
        <taxon>Bacteria</taxon>
        <taxon>Candidatus Woeseibacteriota</taxon>
    </lineage>
</organism>
<accession>A0A1F7WUS7</accession>
<sequence length="167" mass="18903">MSQKVTQEGVLYDFIMEVYVVLVGLGIWLGILSLVIFLQFRFVRKLTKGAEDIDLVKVLKKILERGELNSKDIDRIRKEVLRQEELGLGHIQKLGLVRFNPFRETGGDHSFSLAVLDGKNSGFVITGLHTRERTRLYLKEVKKGKSNNAELSNEEAAAFEKAQKSAL</sequence>
<keyword evidence="1" id="KW-0472">Membrane</keyword>
<evidence type="ECO:0000256" key="1">
    <source>
        <dbReference type="SAM" id="Phobius"/>
    </source>
</evidence>
<proteinExistence type="predicted"/>
<dbReference type="EMBL" id="MGFM01000019">
    <property type="protein sequence ID" value="OGM05825.1"/>
    <property type="molecule type" value="Genomic_DNA"/>
</dbReference>
<name>A0A1F7WUS7_9BACT</name>
<feature type="transmembrane region" description="Helical" evidence="1">
    <location>
        <begin position="18"/>
        <end position="38"/>
    </location>
</feature>
<reference evidence="2 3" key="1">
    <citation type="journal article" date="2016" name="Nat. Commun.">
        <title>Thousands of microbial genomes shed light on interconnected biogeochemical processes in an aquifer system.</title>
        <authorList>
            <person name="Anantharaman K."/>
            <person name="Brown C.T."/>
            <person name="Hug L.A."/>
            <person name="Sharon I."/>
            <person name="Castelle C.J."/>
            <person name="Probst A.J."/>
            <person name="Thomas B.C."/>
            <person name="Singh A."/>
            <person name="Wilkins M.J."/>
            <person name="Karaoz U."/>
            <person name="Brodie E.L."/>
            <person name="Williams K.H."/>
            <person name="Hubbard S.S."/>
            <person name="Banfield J.F."/>
        </authorList>
    </citation>
    <scope>NUCLEOTIDE SEQUENCE [LARGE SCALE GENOMIC DNA]</scope>
</reference>
<protein>
    <recommendedName>
        <fullName evidence="4">DUF4446 domain-containing protein</fullName>
    </recommendedName>
</protein>
<keyword evidence="1" id="KW-1133">Transmembrane helix</keyword>
<comment type="caution">
    <text evidence="2">The sequence shown here is derived from an EMBL/GenBank/DDBJ whole genome shotgun (WGS) entry which is preliminary data.</text>
</comment>
<dbReference type="Proteomes" id="UP000178812">
    <property type="component" value="Unassembled WGS sequence"/>
</dbReference>
<dbReference type="InterPro" id="IPR027981">
    <property type="entry name" value="DUF4446"/>
</dbReference>
<keyword evidence="1" id="KW-0812">Transmembrane</keyword>
<gene>
    <name evidence="2" type="ORF">A2125_02000</name>
</gene>
<dbReference type="AlphaFoldDB" id="A0A1F7WUS7"/>
<evidence type="ECO:0000313" key="2">
    <source>
        <dbReference type="EMBL" id="OGM05825.1"/>
    </source>
</evidence>